<feature type="region of interest" description="Disordered" evidence="1">
    <location>
        <begin position="91"/>
        <end position="111"/>
    </location>
</feature>
<proteinExistence type="predicted"/>
<feature type="compositionally biased region" description="Basic and acidic residues" evidence="1">
    <location>
        <begin position="96"/>
        <end position="111"/>
    </location>
</feature>
<name>A1DBG7_NEOFI</name>
<protein>
    <submittedName>
        <fullName evidence="2">Uncharacterized protein</fullName>
    </submittedName>
</protein>
<feature type="compositionally biased region" description="Basic and acidic residues" evidence="1">
    <location>
        <begin position="31"/>
        <end position="47"/>
    </location>
</feature>
<dbReference type="AlphaFoldDB" id="A1DBG7"/>
<dbReference type="KEGG" id="nfi:NFIA_098370"/>
<dbReference type="VEuPathDB" id="FungiDB:NFIA_098370"/>
<reference evidence="3" key="1">
    <citation type="journal article" date="2008" name="PLoS Genet.">
        <title>Genomic islands in the pathogenic filamentous fungus Aspergillus fumigatus.</title>
        <authorList>
            <person name="Fedorova N.D."/>
            <person name="Khaldi N."/>
            <person name="Joardar V.S."/>
            <person name="Maiti R."/>
            <person name="Amedeo P."/>
            <person name="Anderson M.J."/>
            <person name="Crabtree J."/>
            <person name="Silva J.C."/>
            <person name="Badger J.H."/>
            <person name="Albarraq A."/>
            <person name="Angiuoli S."/>
            <person name="Bussey H."/>
            <person name="Bowyer P."/>
            <person name="Cotty P.J."/>
            <person name="Dyer P.S."/>
            <person name="Egan A."/>
            <person name="Galens K."/>
            <person name="Fraser-Liggett C.M."/>
            <person name="Haas B.J."/>
            <person name="Inman J.M."/>
            <person name="Kent R."/>
            <person name="Lemieux S."/>
            <person name="Malavazi I."/>
            <person name="Orvis J."/>
            <person name="Roemer T."/>
            <person name="Ronning C.M."/>
            <person name="Sundaram J.P."/>
            <person name="Sutton G."/>
            <person name="Turner G."/>
            <person name="Venter J.C."/>
            <person name="White O.R."/>
            <person name="Whitty B.R."/>
            <person name="Youngman P."/>
            <person name="Wolfe K.H."/>
            <person name="Goldman G.H."/>
            <person name="Wortman J.R."/>
            <person name="Jiang B."/>
            <person name="Denning D.W."/>
            <person name="Nierman W.C."/>
        </authorList>
    </citation>
    <scope>NUCLEOTIDE SEQUENCE [LARGE SCALE GENOMIC DNA]</scope>
    <source>
        <strain evidence="3">ATCC 1020 / DSM 3700 / CBS 544.65 / FGSC A1164 / JCM 1740 / NRRL 181 / WB 181</strain>
    </source>
</reference>
<dbReference type="Proteomes" id="UP000006702">
    <property type="component" value="Unassembled WGS sequence"/>
</dbReference>
<evidence type="ECO:0000313" key="3">
    <source>
        <dbReference type="Proteomes" id="UP000006702"/>
    </source>
</evidence>
<dbReference type="EMBL" id="DS027694">
    <property type="protein sequence ID" value="EAW20207.1"/>
    <property type="molecule type" value="Genomic_DNA"/>
</dbReference>
<dbReference type="GeneID" id="4588450"/>
<accession>A1DBG7</accession>
<sequence length="111" mass="11965">MEAEEDEEAAGKQVANSVPVHQLHLSSGDAATHEAGRGDQDLTYRARGTDERDTAVVGVYGRVAAGEADLFGSIGHMWERWTYAGAGLLSGRQRHGGGEEEGKREETHFGR</sequence>
<keyword evidence="3" id="KW-1185">Reference proteome</keyword>
<evidence type="ECO:0000313" key="2">
    <source>
        <dbReference type="EMBL" id="EAW20207.1"/>
    </source>
</evidence>
<gene>
    <name evidence="2" type="ORF">NFIA_098370</name>
</gene>
<organism evidence="2 3">
    <name type="scientific">Neosartorya fischeri (strain ATCC 1020 / DSM 3700 / CBS 544.65 / FGSC A1164 / JCM 1740 / NRRL 181 / WB 181)</name>
    <name type="common">Aspergillus fischerianus</name>
    <dbReference type="NCBI Taxonomy" id="331117"/>
    <lineage>
        <taxon>Eukaryota</taxon>
        <taxon>Fungi</taxon>
        <taxon>Dikarya</taxon>
        <taxon>Ascomycota</taxon>
        <taxon>Pezizomycotina</taxon>
        <taxon>Eurotiomycetes</taxon>
        <taxon>Eurotiomycetidae</taxon>
        <taxon>Eurotiales</taxon>
        <taxon>Aspergillaceae</taxon>
        <taxon>Aspergillus</taxon>
        <taxon>Aspergillus subgen. Fumigati</taxon>
    </lineage>
</organism>
<dbReference type="RefSeq" id="XP_001262104.1">
    <property type="nucleotide sequence ID" value="XM_001262103.1"/>
</dbReference>
<evidence type="ECO:0000256" key="1">
    <source>
        <dbReference type="SAM" id="MobiDB-lite"/>
    </source>
</evidence>
<dbReference type="HOGENOM" id="CLU_2159064_0_0_1"/>
<feature type="region of interest" description="Disordered" evidence="1">
    <location>
        <begin position="1"/>
        <end position="47"/>
    </location>
</feature>